<name>A0A1J4JYU6_9EUKA</name>
<proteinExistence type="predicted"/>
<feature type="region of interest" description="Disordered" evidence="1">
    <location>
        <begin position="91"/>
        <end position="171"/>
    </location>
</feature>
<protein>
    <recommendedName>
        <fullName evidence="4">Tubby C-terminal domain-containing protein</fullName>
    </recommendedName>
</protein>
<evidence type="ECO:0008006" key="4">
    <source>
        <dbReference type="Google" id="ProtNLM"/>
    </source>
</evidence>
<evidence type="ECO:0000313" key="2">
    <source>
        <dbReference type="EMBL" id="OHT04147.1"/>
    </source>
</evidence>
<accession>A0A1J4JYU6</accession>
<keyword evidence="3" id="KW-1185">Reference proteome</keyword>
<feature type="compositionally biased region" description="Basic residues" evidence="1">
    <location>
        <begin position="120"/>
        <end position="132"/>
    </location>
</feature>
<reference evidence="2" key="1">
    <citation type="submission" date="2016-10" db="EMBL/GenBank/DDBJ databases">
        <authorList>
            <person name="Benchimol M."/>
            <person name="Almeida L.G."/>
            <person name="Vasconcelos A.T."/>
            <person name="Perreira-Neves A."/>
            <person name="Rosa I.A."/>
            <person name="Tasca T."/>
            <person name="Bogo M.R."/>
            <person name="de Souza W."/>
        </authorList>
    </citation>
    <scope>NUCLEOTIDE SEQUENCE [LARGE SCALE GENOMIC DNA]</scope>
    <source>
        <strain evidence="2">K</strain>
    </source>
</reference>
<evidence type="ECO:0000313" key="3">
    <source>
        <dbReference type="Proteomes" id="UP000179807"/>
    </source>
</evidence>
<feature type="compositionally biased region" description="Low complexity" evidence="1">
    <location>
        <begin position="183"/>
        <end position="202"/>
    </location>
</feature>
<evidence type="ECO:0000256" key="1">
    <source>
        <dbReference type="SAM" id="MobiDB-lite"/>
    </source>
</evidence>
<feature type="compositionally biased region" description="Polar residues" evidence="1">
    <location>
        <begin position="91"/>
        <end position="104"/>
    </location>
</feature>
<dbReference type="Proteomes" id="UP000179807">
    <property type="component" value="Unassembled WGS sequence"/>
</dbReference>
<feature type="compositionally biased region" description="Polar residues" evidence="1">
    <location>
        <begin position="203"/>
        <end position="215"/>
    </location>
</feature>
<dbReference type="AlphaFoldDB" id="A0A1J4JYU6"/>
<feature type="region of interest" description="Disordered" evidence="1">
    <location>
        <begin position="183"/>
        <end position="219"/>
    </location>
</feature>
<organism evidence="2 3">
    <name type="scientific">Tritrichomonas foetus</name>
    <dbReference type="NCBI Taxonomy" id="1144522"/>
    <lineage>
        <taxon>Eukaryota</taxon>
        <taxon>Metamonada</taxon>
        <taxon>Parabasalia</taxon>
        <taxon>Tritrichomonadida</taxon>
        <taxon>Tritrichomonadidae</taxon>
        <taxon>Tritrichomonas</taxon>
    </lineage>
</organism>
<dbReference type="GeneID" id="94827821"/>
<sequence length="530" mass="59697">MMYFDFMINLPSPKSINFLMGERLNIVSFRNFCRESMRNRGVGKRNNLFLYELNDSDETYDSSYEEEPKSILMDIKSDTDSDPDEIVIVSKINSPKKNSHQNSPKFGKIGTRTNSPYKRPIPKKQSLIRKSTKTNSETQYDSSDDERKKLSTKSQNNWGKHKNNNQIRNIGKPMKKDIIYSIESSSSSSPSHSPKSQNSSFPGCSSEQTPSSPIAKTQAKHDTIGIGITSIPHSNDRFFIENSESGQKTENLAEKASDDHPASVGKINICEPINTIPSITPIDDDKKEGEILKLSVMPSFKVIREISNKFISKTINFSLSEDNNPVLSACGKGTLSSISEIYIYPNPINLAPKSRTSKKQVLPENVFDVNDNKDDNTEFHVNSENEIDMKSDTKTQSKEKHIAFIKVVNGKKRFLLKDSNNLKIAEMKFNTSYGAKIINIIIYQEYPDIPRKLTNLKPTVDSSSASWTVNLHGHYAIPSSKNTVTIDPATKEYYALIVKTADNMLEVIENALFDRVIVFFFAISTFMASN</sequence>
<dbReference type="EMBL" id="MLAK01000804">
    <property type="protein sequence ID" value="OHT04147.1"/>
    <property type="molecule type" value="Genomic_DNA"/>
</dbReference>
<feature type="compositionally biased region" description="Polar residues" evidence="1">
    <location>
        <begin position="152"/>
        <end position="168"/>
    </location>
</feature>
<dbReference type="VEuPathDB" id="TrichDB:TRFO_06472"/>
<comment type="caution">
    <text evidence="2">The sequence shown here is derived from an EMBL/GenBank/DDBJ whole genome shotgun (WGS) entry which is preliminary data.</text>
</comment>
<dbReference type="RefSeq" id="XP_068357283.1">
    <property type="nucleotide sequence ID" value="XM_068493117.1"/>
</dbReference>
<gene>
    <name evidence="2" type="ORF">TRFO_06472</name>
</gene>